<evidence type="ECO:0008006" key="3">
    <source>
        <dbReference type="Google" id="ProtNLM"/>
    </source>
</evidence>
<accession>A0A1D9QGD9</accession>
<dbReference type="PANTHER" id="PTHR12905:SF0">
    <property type="entry name" value="CALCINEURIN-LIKE PHOSPHOESTERASE DOMAIN-CONTAINING PROTEIN"/>
    <property type="match status" value="1"/>
</dbReference>
<dbReference type="KEGG" id="ssl:SS1G_11193"/>
<name>A0A1D9QGD9_SCLS1</name>
<dbReference type="EMBL" id="CP017825">
    <property type="protein sequence ID" value="APA13995.1"/>
    <property type="molecule type" value="Genomic_DNA"/>
</dbReference>
<dbReference type="RefSeq" id="XP_001587951.1">
    <property type="nucleotide sequence ID" value="XM_001587901.1"/>
</dbReference>
<dbReference type="SUPFAM" id="SSF56300">
    <property type="entry name" value="Metallo-dependent phosphatases"/>
    <property type="match status" value="1"/>
</dbReference>
<dbReference type="Gene3D" id="3.60.21.10">
    <property type="match status" value="1"/>
</dbReference>
<gene>
    <name evidence="1" type="ORF">sscle_12g087650</name>
</gene>
<sequence length="117" mass="13066">MPGFAGVDVVMTHGPPKGIRDECKDGHQSCENILRAIKRARPLMHCFGHIHEGYGTNKIVWDNEMKGESDLVNDYPRAMDMPVEPGKETLMVNAAIMDEEHQPNNASWIPNLKLPSS</sequence>
<dbReference type="PANTHER" id="PTHR12905">
    <property type="entry name" value="METALLOPHOSPHOESTERASE"/>
    <property type="match status" value="1"/>
</dbReference>
<evidence type="ECO:0000313" key="2">
    <source>
        <dbReference type="Proteomes" id="UP000177798"/>
    </source>
</evidence>
<organism evidence="1 2">
    <name type="scientific">Sclerotinia sclerotiorum (strain ATCC 18683 / 1980 / Ss-1)</name>
    <name type="common">White mold</name>
    <name type="synonym">Whetzelinia sclerotiorum</name>
    <dbReference type="NCBI Taxonomy" id="665079"/>
    <lineage>
        <taxon>Eukaryota</taxon>
        <taxon>Fungi</taxon>
        <taxon>Dikarya</taxon>
        <taxon>Ascomycota</taxon>
        <taxon>Pezizomycotina</taxon>
        <taxon>Leotiomycetes</taxon>
        <taxon>Helotiales</taxon>
        <taxon>Sclerotiniaceae</taxon>
        <taxon>Sclerotinia</taxon>
    </lineage>
</organism>
<dbReference type="InterPro" id="IPR051693">
    <property type="entry name" value="UPF0046_metallophosphoest"/>
</dbReference>
<reference evidence="2" key="1">
    <citation type="journal article" date="2017" name="Genome Biol. Evol.">
        <title>The complete genome sequence of the phytopathogenic fungus Sclerotinia sclerotiorum reveals insights into the genome architecture of broad host range pathogens.</title>
        <authorList>
            <person name="Derbyshire M."/>
            <person name="Denton-Giles M."/>
            <person name="Hegedus D."/>
            <person name="Seifbarghy S."/>
            <person name="Rollins J."/>
            <person name="van Kan J."/>
            <person name="Seidl M.F."/>
            <person name="Faino L."/>
            <person name="Mbengue M."/>
            <person name="Navaud O."/>
            <person name="Raffaele S."/>
            <person name="Hammond-Kosack K."/>
            <person name="Heard S."/>
            <person name="Oliver R."/>
        </authorList>
    </citation>
    <scope>NUCLEOTIDE SEQUENCE [LARGE SCALE GENOMIC DNA]</scope>
    <source>
        <strain evidence="2">ATCC 18683 / 1980 / Ss-1</strain>
    </source>
</reference>
<dbReference type="VEuPathDB" id="FungiDB:sscle_12g087650"/>
<dbReference type="Proteomes" id="UP000177798">
    <property type="component" value="Chromosome 12"/>
</dbReference>
<evidence type="ECO:0000313" key="1">
    <source>
        <dbReference type="EMBL" id="APA13995.1"/>
    </source>
</evidence>
<dbReference type="OrthoDB" id="630188at2759"/>
<dbReference type="AlphaFoldDB" id="A0A1D9QGD9"/>
<protein>
    <recommendedName>
        <fullName evidence="3">Calcineurin-like phosphoesterase domain-containing protein</fullName>
    </recommendedName>
</protein>
<dbReference type="InterPro" id="IPR029052">
    <property type="entry name" value="Metallo-depent_PP-like"/>
</dbReference>
<proteinExistence type="predicted"/>